<dbReference type="Proteomes" id="UP001333110">
    <property type="component" value="Unassembled WGS sequence"/>
</dbReference>
<feature type="compositionally biased region" description="Polar residues" evidence="1">
    <location>
        <begin position="1"/>
        <end position="11"/>
    </location>
</feature>
<organism evidence="2 3">
    <name type="scientific">Mycteria americana</name>
    <name type="common">Wood stork</name>
    <dbReference type="NCBI Taxonomy" id="33587"/>
    <lineage>
        <taxon>Eukaryota</taxon>
        <taxon>Metazoa</taxon>
        <taxon>Chordata</taxon>
        <taxon>Craniata</taxon>
        <taxon>Vertebrata</taxon>
        <taxon>Euteleostomi</taxon>
        <taxon>Archelosauria</taxon>
        <taxon>Archosauria</taxon>
        <taxon>Dinosauria</taxon>
        <taxon>Saurischia</taxon>
        <taxon>Theropoda</taxon>
        <taxon>Coelurosauria</taxon>
        <taxon>Aves</taxon>
        <taxon>Neognathae</taxon>
        <taxon>Neoaves</taxon>
        <taxon>Aequornithes</taxon>
        <taxon>Ciconiiformes</taxon>
        <taxon>Ciconiidae</taxon>
        <taxon>Mycteria</taxon>
    </lineage>
</organism>
<gene>
    <name evidence="2" type="ORF">QYF61_025504</name>
</gene>
<evidence type="ECO:0000256" key="1">
    <source>
        <dbReference type="SAM" id="MobiDB-lite"/>
    </source>
</evidence>
<evidence type="ECO:0000313" key="3">
    <source>
        <dbReference type="Proteomes" id="UP001333110"/>
    </source>
</evidence>
<feature type="region of interest" description="Disordered" evidence="1">
    <location>
        <begin position="1"/>
        <end position="31"/>
    </location>
</feature>
<proteinExistence type="predicted"/>
<sequence length="233" mass="25810">MLHSTRISTARSLPMRRTATANSARSQSSCCLSPQMPFNPRSVCIPLLKISWKSIVPSLHGHTASRSLGSSLPGCQHRSRIRESLLPCRWSGSPGLPAGSQSSQPVPADQQMIQRISPKEPFTSRNIIPFLCQRLTAFALLLYFYRGGNLSKNMYSELLNSTSATEAHLIIQTNTPYLSSTPRPVSSSAFYMSTARVLKEGEINKPDLIAQRSEEPVEDTSCLTLERNYVLQQ</sequence>
<protein>
    <submittedName>
        <fullName evidence="2">Uncharacterized protein</fullName>
    </submittedName>
</protein>
<comment type="caution">
    <text evidence="2">The sequence shown here is derived from an EMBL/GenBank/DDBJ whole genome shotgun (WGS) entry which is preliminary data.</text>
</comment>
<keyword evidence="3" id="KW-1185">Reference proteome</keyword>
<dbReference type="AlphaFoldDB" id="A0AAN7MRP0"/>
<feature type="compositionally biased region" description="Polar residues" evidence="1">
    <location>
        <begin position="19"/>
        <end position="31"/>
    </location>
</feature>
<accession>A0AAN7MRP0</accession>
<name>A0AAN7MRP0_MYCAM</name>
<evidence type="ECO:0000313" key="2">
    <source>
        <dbReference type="EMBL" id="KAK4814678.1"/>
    </source>
</evidence>
<reference evidence="2 3" key="1">
    <citation type="journal article" date="2023" name="J. Hered.">
        <title>Chromosome-level genome of the wood stork (Mycteria americana) provides insight into avian chromosome evolution.</title>
        <authorList>
            <person name="Flamio R. Jr."/>
            <person name="Ramstad K.M."/>
        </authorList>
    </citation>
    <scope>NUCLEOTIDE SEQUENCE [LARGE SCALE GENOMIC DNA]</scope>
    <source>
        <strain evidence="2">JAX WOST 10</strain>
    </source>
</reference>
<dbReference type="EMBL" id="JAUNZN010000011">
    <property type="protein sequence ID" value="KAK4814678.1"/>
    <property type="molecule type" value="Genomic_DNA"/>
</dbReference>